<sequence>MNLLMRLQPASNALRNGFLLSTDASQTRLTQGLVEKELSLQFYDENRDSANSGIWQIATEVCLTELKDITVKALKRNSQQTLTGSSTSLVSPPVESSLTGRFTQLGLGGDMSTMRTIGQDVPREDWTMFVTFSKGYPVADWEIKEYFTGIFENA</sequence>
<dbReference type="PANTHER" id="PTHR33527:SF14">
    <property type="entry name" value="OS07G0274300 PROTEIN"/>
    <property type="match status" value="1"/>
</dbReference>
<organism evidence="1 2">
    <name type="scientific">Anisodus acutangulus</name>
    <dbReference type="NCBI Taxonomy" id="402998"/>
    <lineage>
        <taxon>Eukaryota</taxon>
        <taxon>Viridiplantae</taxon>
        <taxon>Streptophyta</taxon>
        <taxon>Embryophyta</taxon>
        <taxon>Tracheophyta</taxon>
        <taxon>Spermatophyta</taxon>
        <taxon>Magnoliopsida</taxon>
        <taxon>eudicotyledons</taxon>
        <taxon>Gunneridae</taxon>
        <taxon>Pentapetalae</taxon>
        <taxon>asterids</taxon>
        <taxon>lamiids</taxon>
        <taxon>Solanales</taxon>
        <taxon>Solanaceae</taxon>
        <taxon>Solanoideae</taxon>
        <taxon>Hyoscyameae</taxon>
        <taxon>Anisodus</taxon>
    </lineage>
</organism>
<dbReference type="OrthoDB" id="1882251at2759"/>
<keyword evidence="2" id="KW-1185">Reference proteome</keyword>
<dbReference type="Proteomes" id="UP001152561">
    <property type="component" value="Unassembled WGS sequence"/>
</dbReference>
<protein>
    <submittedName>
        <fullName evidence="1">Uncharacterized protein</fullName>
    </submittedName>
</protein>
<dbReference type="PANTHER" id="PTHR33527">
    <property type="entry name" value="OS07G0274300 PROTEIN"/>
    <property type="match status" value="1"/>
</dbReference>
<evidence type="ECO:0000313" key="2">
    <source>
        <dbReference type="Proteomes" id="UP001152561"/>
    </source>
</evidence>
<proteinExistence type="predicted"/>
<reference evidence="2" key="1">
    <citation type="journal article" date="2023" name="Proc. Natl. Acad. Sci. U.S.A.">
        <title>Genomic and structural basis for evolution of tropane alkaloid biosynthesis.</title>
        <authorList>
            <person name="Wanga Y.-J."/>
            <person name="Taina T."/>
            <person name="Yua J.-Y."/>
            <person name="Lia J."/>
            <person name="Xua B."/>
            <person name="Chenc J."/>
            <person name="D'Auriad J.C."/>
            <person name="Huanga J.-P."/>
            <person name="Huanga S.-X."/>
        </authorList>
    </citation>
    <scope>NUCLEOTIDE SEQUENCE [LARGE SCALE GENOMIC DNA]</scope>
    <source>
        <strain evidence="2">cv. KIB-2019</strain>
    </source>
</reference>
<dbReference type="AlphaFoldDB" id="A0A9Q1N0H8"/>
<accession>A0A9Q1N0H8</accession>
<dbReference type="EMBL" id="JAJAGQ010000003">
    <property type="protein sequence ID" value="KAJ8568772.1"/>
    <property type="molecule type" value="Genomic_DNA"/>
</dbReference>
<comment type="caution">
    <text evidence="1">The sequence shown here is derived from an EMBL/GenBank/DDBJ whole genome shotgun (WGS) entry which is preliminary data.</text>
</comment>
<name>A0A9Q1N0H8_9SOLA</name>
<gene>
    <name evidence="1" type="ORF">K7X08_030994</name>
</gene>
<evidence type="ECO:0000313" key="1">
    <source>
        <dbReference type="EMBL" id="KAJ8568772.1"/>
    </source>
</evidence>